<accession>A0A9N8D7U4</accession>
<feature type="domain" description="PPIase cyclophilin-type" evidence="2">
    <location>
        <begin position="100"/>
        <end position="247"/>
    </location>
</feature>
<evidence type="ECO:0000256" key="1">
    <source>
        <dbReference type="RuleBase" id="RU363019"/>
    </source>
</evidence>
<dbReference type="PANTHER" id="PTHR11071">
    <property type="entry name" value="PEPTIDYL-PROLYL CIS-TRANS ISOMERASE"/>
    <property type="match status" value="1"/>
</dbReference>
<dbReference type="EMBL" id="CAICTM010000028">
    <property type="protein sequence ID" value="CAB9497947.1"/>
    <property type="molecule type" value="Genomic_DNA"/>
</dbReference>
<evidence type="ECO:0000313" key="4">
    <source>
        <dbReference type="Proteomes" id="UP001153069"/>
    </source>
</evidence>
<dbReference type="InterPro" id="IPR029000">
    <property type="entry name" value="Cyclophilin-like_dom_sf"/>
</dbReference>
<dbReference type="PRINTS" id="PR00153">
    <property type="entry name" value="CSAPPISMRASE"/>
</dbReference>
<dbReference type="PANTHER" id="PTHR11071:SF561">
    <property type="entry name" value="PEPTIDYL-PROLYL CIS-TRANS ISOMERASE D-RELATED"/>
    <property type="match status" value="1"/>
</dbReference>
<dbReference type="GO" id="GO:0006457">
    <property type="term" value="P:protein folding"/>
    <property type="evidence" value="ECO:0007669"/>
    <property type="project" value="TreeGrafter"/>
</dbReference>
<dbReference type="Gene3D" id="2.40.100.10">
    <property type="entry name" value="Cyclophilin-like"/>
    <property type="match status" value="1"/>
</dbReference>
<dbReference type="InterPro" id="IPR002130">
    <property type="entry name" value="Cyclophilin-type_PPIase_dom"/>
</dbReference>
<gene>
    <name evidence="3" type="ORF">SEMRO_28_G018900.1</name>
</gene>
<comment type="similarity">
    <text evidence="1">Belongs to the cyclophilin-type PPIase family.</text>
</comment>
<dbReference type="Proteomes" id="UP001153069">
    <property type="component" value="Unassembled WGS sequence"/>
</dbReference>
<comment type="catalytic activity">
    <reaction evidence="1">
        <text>[protein]-peptidylproline (omega=180) = [protein]-peptidylproline (omega=0)</text>
        <dbReference type="Rhea" id="RHEA:16237"/>
        <dbReference type="Rhea" id="RHEA-COMP:10747"/>
        <dbReference type="Rhea" id="RHEA-COMP:10748"/>
        <dbReference type="ChEBI" id="CHEBI:83833"/>
        <dbReference type="ChEBI" id="CHEBI:83834"/>
        <dbReference type="EC" id="5.2.1.8"/>
    </reaction>
</comment>
<keyword evidence="1 3" id="KW-0413">Isomerase</keyword>
<proteinExistence type="inferred from homology"/>
<keyword evidence="4" id="KW-1185">Reference proteome</keyword>
<dbReference type="SUPFAM" id="SSF50891">
    <property type="entry name" value="Cyclophilin-like"/>
    <property type="match status" value="1"/>
</dbReference>
<evidence type="ECO:0000313" key="3">
    <source>
        <dbReference type="EMBL" id="CAB9497947.1"/>
    </source>
</evidence>
<comment type="function">
    <text evidence="1">PPIases accelerate the folding of proteins. It catalyzes the cis-trans isomerization of proline imidic peptide bonds in oligopeptides.</text>
</comment>
<comment type="caution">
    <text evidence="3">The sequence shown here is derived from an EMBL/GenBank/DDBJ whole genome shotgun (WGS) entry which is preliminary data.</text>
</comment>
<dbReference type="OrthoDB" id="193499at2759"/>
<protein>
    <recommendedName>
        <fullName evidence="1">Peptidyl-prolyl cis-trans isomerase</fullName>
        <shortName evidence="1">PPIase</shortName>
        <ecNumber evidence="1">5.2.1.8</ecNumber>
    </recommendedName>
</protein>
<dbReference type="GO" id="GO:0003755">
    <property type="term" value="F:peptidyl-prolyl cis-trans isomerase activity"/>
    <property type="evidence" value="ECO:0007669"/>
    <property type="project" value="UniProtKB-UniRule"/>
</dbReference>
<dbReference type="Pfam" id="PF00160">
    <property type="entry name" value="Pro_isomerase"/>
    <property type="match status" value="1"/>
</dbReference>
<dbReference type="GO" id="GO:0016018">
    <property type="term" value="F:cyclosporin A binding"/>
    <property type="evidence" value="ECO:0007669"/>
    <property type="project" value="TreeGrafter"/>
</dbReference>
<keyword evidence="1" id="KW-0697">Rotamase</keyword>
<dbReference type="EC" id="5.2.1.8" evidence="1"/>
<reference evidence="3" key="1">
    <citation type="submission" date="2020-06" db="EMBL/GenBank/DDBJ databases">
        <authorList>
            <consortium name="Plant Systems Biology data submission"/>
        </authorList>
    </citation>
    <scope>NUCLEOTIDE SEQUENCE</scope>
    <source>
        <strain evidence="3">D6</strain>
    </source>
</reference>
<evidence type="ECO:0000259" key="2">
    <source>
        <dbReference type="PROSITE" id="PS50072"/>
    </source>
</evidence>
<name>A0A9N8D7U4_9STRA</name>
<dbReference type="GO" id="GO:0005737">
    <property type="term" value="C:cytoplasm"/>
    <property type="evidence" value="ECO:0007669"/>
    <property type="project" value="TreeGrafter"/>
</dbReference>
<dbReference type="PROSITE" id="PS50072">
    <property type="entry name" value="CSA_PPIASE_2"/>
    <property type="match status" value="1"/>
</dbReference>
<dbReference type="CDD" id="cd00317">
    <property type="entry name" value="cyclophilin"/>
    <property type="match status" value="1"/>
</dbReference>
<sequence>MANGSANLTQTSINSTQLNTMTLPIHVRVLQALLLVSLSLALSGPSFSRRDACSSILIAGTACTTLPIAPAHASYLDPEMAQVTKQVYLDVEFGEGSTKGRIVMGLFGDVMPRVTQNFVSLCQGNRYAGTTFYRVLSELTVQGGAIGDNSGKTGTSSFDGGKSFEPDNYDLKHSKEGLVSMVRSLDGSVDSRFFINIAQDAGWADDRYAVFGVVQQGMDLVHQMEKVKVKPPQNKPIDPIAIVASGVL</sequence>
<dbReference type="AlphaFoldDB" id="A0A9N8D7U4"/>
<organism evidence="3 4">
    <name type="scientific">Seminavis robusta</name>
    <dbReference type="NCBI Taxonomy" id="568900"/>
    <lineage>
        <taxon>Eukaryota</taxon>
        <taxon>Sar</taxon>
        <taxon>Stramenopiles</taxon>
        <taxon>Ochrophyta</taxon>
        <taxon>Bacillariophyta</taxon>
        <taxon>Bacillariophyceae</taxon>
        <taxon>Bacillariophycidae</taxon>
        <taxon>Naviculales</taxon>
        <taxon>Naviculaceae</taxon>
        <taxon>Seminavis</taxon>
    </lineage>
</organism>